<feature type="domain" description="Response regulatory" evidence="13">
    <location>
        <begin position="1136"/>
        <end position="1251"/>
    </location>
</feature>
<dbReference type="CDD" id="cd00075">
    <property type="entry name" value="HATPase"/>
    <property type="match status" value="1"/>
</dbReference>
<accession>A0A7K1XXN8</accession>
<evidence type="ECO:0000256" key="3">
    <source>
        <dbReference type="ARBA" id="ARBA00022553"/>
    </source>
</evidence>
<organism evidence="14 15">
    <name type="scientific">Hufsiella ginkgonis</name>
    <dbReference type="NCBI Taxonomy" id="2695274"/>
    <lineage>
        <taxon>Bacteria</taxon>
        <taxon>Pseudomonadati</taxon>
        <taxon>Bacteroidota</taxon>
        <taxon>Sphingobacteriia</taxon>
        <taxon>Sphingobacteriales</taxon>
        <taxon>Sphingobacteriaceae</taxon>
        <taxon>Hufsiella</taxon>
    </lineage>
</organism>
<keyword evidence="7" id="KW-0238">DNA-binding</keyword>
<evidence type="ECO:0000313" key="15">
    <source>
        <dbReference type="Proteomes" id="UP000451233"/>
    </source>
</evidence>
<sequence>MLPRLAKRVIILILFVAGALSCQIPALRAQQNTLQFKHLTINEGLSQNTVFSILQDHNGFIWLGTEDGLNCYDGYEFRIFKNELSKPGSLGNNQVNVIAEDGRGRLIAGTNGGISLFNRRTQDFLNVPIPSVKRDNQSANFVTSLVLEGRDRLWIGTYDGLKYFDLGRNAFIAAGIPDSLLQGNVQAIYKDRTNRLWVSFRSGLKCFDLRSKKALPIPLVLAGSLEEHPSTIRVIREDPAGNLWLGTETSGLFCYRGSAGVCNRYVAGTGSLPANVVRDVFFNTDGTVWIATRKGLSILDPVKQTFTNLGHDKYQAGSLSHQSVLKILRDNNGSIWVGTYAGGVNVYHPQNQTFGYIGEQFGTRSGLSNPIVSTMLTGRNGELWIGTEGGGLNWLDLETGRCESFTLPKKDNASPENIVKSIAWGTGGTLWVGAFDGLYRFDTRTRSMQPHPFLPDAKYKGRTQVYAVLHDQEGLWAGTNGGGLVHISNNGQEQVYVTEAGNPRSISGNNISALAKDQHGRLWIGTLQGLCRLDRDGKSFTRFPGERGKPYNLTNNNITSLLADSRGYLWVGTRGGGLNLLDERSGRFYALTEQNGLANNVIRAMNEDAQGRIWLSSNKGLTMVDVWPGRPELKVRELANYSVTDGLQSNQFLSGATARSENGELFFGGINGISRFFPEKMRKNTSRYPVVFTDFLINNKSAPIGTRDSPLKAHINAERNVTLAYDQANFTIRFAALNYINASKNRYAYRLEGFSNDDWHQVGEQRTATYTNLRPGDYVFMVKANAEAGPSPGAEARIHILVLPPWYKTWWAYLLYISVFCALLYLFYYFSLQTAKLKSELDFEQLNHEKDLELSQRKLSFFTHISHEIKTPLTLILSPIEKLMTNDSLNNKVQHQLQLVHRNGEKLMHLTNQLLDYRRFEAGHLNLQAAEGNLVRFTREVLTAFQSYSVSKGITLRLDAGQKSVRVWFDRDKMEKVLYNLVSNALKFTPSGGTITVSVHTQEPQNRAILRVTDNGTGIAPERLPFIFNPFETYDTHGTNQEGTGLGLSFARILVEMHHGTIRAESTPATPGARGHTAFTIGLPLGKDHLSAEEIIPDYSNSEDIKAYRQNEAELPPALLPGKKQLILAGSEQPPTLLLVEDNPEVLQFVASHFGDDFHVLTAANGNEGWQQALEHIPDLIISDVMMPGMTGTELCIRVKEDVRTSHIPVILLTARETLLYKIEGVETGADDYIVKPFSLRYLDARVWNLLESRNKLREKYSRNVTLQPTNVAISSVDEKFLEKALRYVEDNIAKESLGVEELSRGVNMSKTTLYRKLKALTGQNSNEFIRSIRLNRAAQLLLQQKLNISEVTYLVGFGDQDYFRKCFKEQFGVTPKEYAAKETIDGMKL</sequence>
<dbReference type="Gene3D" id="2.130.10.10">
    <property type="entry name" value="YVTN repeat-like/Quinoprotein amine dehydrogenase"/>
    <property type="match status" value="2"/>
</dbReference>
<evidence type="ECO:0000256" key="8">
    <source>
        <dbReference type="ARBA" id="ARBA00023163"/>
    </source>
</evidence>
<dbReference type="InterPro" id="IPR009057">
    <property type="entry name" value="Homeodomain-like_sf"/>
</dbReference>
<dbReference type="InterPro" id="IPR004358">
    <property type="entry name" value="Sig_transdc_His_kin-like_C"/>
</dbReference>
<dbReference type="InterPro" id="IPR036890">
    <property type="entry name" value="HATPase_C_sf"/>
</dbReference>
<keyword evidence="15" id="KW-1185">Reference proteome</keyword>
<feature type="domain" description="Histidine kinase" evidence="12">
    <location>
        <begin position="864"/>
        <end position="1087"/>
    </location>
</feature>
<dbReference type="InterPro" id="IPR001789">
    <property type="entry name" value="Sig_transdc_resp-reg_receiver"/>
</dbReference>
<dbReference type="InterPro" id="IPR011047">
    <property type="entry name" value="Quinoprotein_ADH-like_sf"/>
</dbReference>
<dbReference type="InterPro" id="IPR011006">
    <property type="entry name" value="CheY-like_superfamily"/>
</dbReference>
<keyword evidence="3 9" id="KW-0597">Phosphoprotein</keyword>
<comment type="caution">
    <text evidence="14">The sequence shown here is derived from an EMBL/GenBank/DDBJ whole genome shotgun (WGS) entry which is preliminary data.</text>
</comment>
<reference evidence="14 15" key="1">
    <citation type="submission" date="2019-11" db="EMBL/GenBank/DDBJ databases">
        <title>Pedobacter sp. HMF7056 Genome sequencing and assembly.</title>
        <authorList>
            <person name="Kang H."/>
            <person name="Kim H."/>
            <person name="Joh K."/>
        </authorList>
    </citation>
    <scope>NUCLEOTIDE SEQUENCE [LARGE SCALE GENOMIC DNA]</scope>
    <source>
        <strain evidence="14 15">HMF7056</strain>
    </source>
</reference>
<protein>
    <recommendedName>
        <fullName evidence="2">histidine kinase</fullName>
        <ecNumber evidence="2">2.7.13.3</ecNumber>
    </recommendedName>
</protein>
<evidence type="ECO:0000259" key="13">
    <source>
        <dbReference type="PROSITE" id="PS50110"/>
    </source>
</evidence>
<keyword evidence="10" id="KW-0812">Transmembrane</keyword>
<evidence type="ECO:0000313" key="14">
    <source>
        <dbReference type="EMBL" id="MXV15775.1"/>
    </source>
</evidence>
<keyword evidence="6" id="KW-0805">Transcription regulation</keyword>
<evidence type="ECO:0000256" key="7">
    <source>
        <dbReference type="ARBA" id="ARBA00023125"/>
    </source>
</evidence>
<keyword evidence="8" id="KW-0804">Transcription</keyword>
<dbReference type="SUPFAM" id="SSF50998">
    <property type="entry name" value="Quinoprotein alcohol dehydrogenase-like"/>
    <property type="match status" value="1"/>
</dbReference>
<dbReference type="InterPro" id="IPR015943">
    <property type="entry name" value="WD40/YVTN_repeat-like_dom_sf"/>
</dbReference>
<dbReference type="Gene3D" id="1.10.287.130">
    <property type="match status" value="1"/>
</dbReference>
<evidence type="ECO:0000256" key="6">
    <source>
        <dbReference type="ARBA" id="ARBA00023015"/>
    </source>
</evidence>
<gene>
    <name evidence="14" type="ORF">GS398_10705</name>
</gene>
<dbReference type="SMART" id="SM00388">
    <property type="entry name" value="HisKA"/>
    <property type="match status" value="1"/>
</dbReference>
<dbReference type="CDD" id="cd00082">
    <property type="entry name" value="HisKA"/>
    <property type="match status" value="1"/>
</dbReference>
<dbReference type="SMART" id="SM00387">
    <property type="entry name" value="HATPase_c"/>
    <property type="match status" value="1"/>
</dbReference>
<dbReference type="SMART" id="SM00342">
    <property type="entry name" value="HTH_ARAC"/>
    <property type="match status" value="1"/>
</dbReference>
<dbReference type="FunFam" id="2.60.40.10:FF:000791">
    <property type="entry name" value="Two-component system sensor histidine kinase/response regulator"/>
    <property type="match status" value="1"/>
</dbReference>
<dbReference type="InterPro" id="IPR011110">
    <property type="entry name" value="Reg_prop"/>
</dbReference>
<dbReference type="Pfam" id="PF07494">
    <property type="entry name" value="Reg_prop"/>
    <property type="match status" value="5"/>
</dbReference>
<dbReference type="InterPro" id="IPR003661">
    <property type="entry name" value="HisK_dim/P_dom"/>
</dbReference>
<evidence type="ECO:0000256" key="1">
    <source>
        <dbReference type="ARBA" id="ARBA00000085"/>
    </source>
</evidence>
<evidence type="ECO:0000259" key="11">
    <source>
        <dbReference type="PROSITE" id="PS01124"/>
    </source>
</evidence>
<proteinExistence type="predicted"/>
<dbReference type="FunFam" id="3.30.565.10:FF:000006">
    <property type="entry name" value="Sensor histidine kinase WalK"/>
    <property type="match status" value="1"/>
</dbReference>
<evidence type="ECO:0000256" key="5">
    <source>
        <dbReference type="ARBA" id="ARBA00022777"/>
    </source>
</evidence>
<dbReference type="SMART" id="SM00448">
    <property type="entry name" value="REC"/>
    <property type="match status" value="1"/>
</dbReference>
<keyword evidence="5" id="KW-0418">Kinase</keyword>
<dbReference type="PROSITE" id="PS51257">
    <property type="entry name" value="PROKAR_LIPOPROTEIN"/>
    <property type="match status" value="1"/>
</dbReference>
<dbReference type="InterPro" id="IPR003594">
    <property type="entry name" value="HATPase_dom"/>
</dbReference>
<evidence type="ECO:0000256" key="2">
    <source>
        <dbReference type="ARBA" id="ARBA00012438"/>
    </source>
</evidence>
<keyword evidence="4" id="KW-0808">Transferase</keyword>
<dbReference type="InterPro" id="IPR018062">
    <property type="entry name" value="HTH_AraC-typ_CS"/>
</dbReference>
<dbReference type="Pfam" id="PF07495">
    <property type="entry name" value="Y_Y_Y"/>
    <property type="match status" value="1"/>
</dbReference>
<name>A0A7K1XXN8_9SPHI</name>
<evidence type="ECO:0000256" key="9">
    <source>
        <dbReference type="PROSITE-ProRule" id="PRU00169"/>
    </source>
</evidence>
<dbReference type="Pfam" id="PF02518">
    <property type="entry name" value="HATPase_c"/>
    <property type="match status" value="1"/>
</dbReference>
<feature type="modified residue" description="4-aspartylphosphate" evidence="9">
    <location>
        <position position="1184"/>
    </location>
</feature>
<comment type="catalytic activity">
    <reaction evidence="1">
        <text>ATP + protein L-histidine = ADP + protein N-phospho-L-histidine.</text>
        <dbReference type="EC" id="2.7.13.3"/>
    </reaction>
</comment>
<dbReference type="GO" id="GO:0043565">
    <property type="term" value="F:sequence-specific DNA binding"/>
    <property type="evidence" value="ECO:0007669"/>
    <property type="project" value="InterPro"/>
</dbReference>
<dbReference type="SUPFAM" id="SSF52172">
    <property type="entry name" value="CheY-like"/>
    <property type="match status" value="1"/>
</dbReference>
<dbReference type="GO" id="GO:0003700">
    <property type="term" value="F:DNA-binding transcription factor activity"/>
    <property type="evidence" value="ECO:0007669"/>
    <property type="project" value="InterPro"/>
</dbReference>
<dbReference type="CDD" id="cd17574">
    <property type="entry name" value="REC_OmpR"/>
    <property type="match status" value="1"/>
</dbReference>
<dbReference type="PRINTS" id="PR00344">
    <property type="entry name" value="BCTRLSENSOR"/>
</dbReference>
<dbReference type="InterPro" id="IPR011123">
    <property type="entry name" value="Y_Y_Y"/>
</dbReference>
<dbReference type="GO" id="GO:0000155">
    <property type="term" value="F:phosphorelay sensor kinase activity"/>
    <property type="evidence" value="ECO:0007669"/>
    <property type="project" value="InterPro"/>
</dbReference>
<feature type="domain" description="HTH araC/xylS-type" evidence="11">
    <location>
        <begin position="1283"/>
        <end position="1382"/>
    </location>
</feature>
<dbReference type="SUPFAM" id="SSF47384">
    <property type="entry name" value="Homodimeric domain of signal transducing histidine kinase"/>
    <property type="match status" value="1"/>
</dbReference>
<dbReference type="InterPro" id="IPR013783">
    <property type="entry name" value="Ig-like_fold"/>
</dbReference>
<keyword evidence="10" id="KW-0472">Membrane</keyword>
<evidence type="ECO:0000256" key="4">
    <source>
        <dbReference type="ARBA" id="ARBA00022679"/>
    </source>
</evidence>
<dbReference type="PANTHER" id="PTHR43547">
    <property type="entry name" value="TWO-COMPONENT HISTIDINE KINASE"/>
    <property type="match status" value="1"/>
</dbReference>
<keyword evidence="10" id="KW-1133">Transmembrane helix</keyword>
<dbReference type="InterPro" id="IPR018060">
    <property type="entry name" value="HTH_AraC"/>
</dbReference>
<dbReference type="Pfam" id="PF00512">
    <property type="entry name" value="HisKA"/>
    <property type="match status" value="1"/>
</dbReference>
<dbReference type="PROSITE" id="PS50109">
    <property type="entry name" value="HIS_KIN"/>
    <property type="match status" value="1"/>
</dbReference>
<dbReference type="SUPFAM" id="SSF46689">
    <property type="entry name" value="Homeodomain-like"/>
    <property type="match status" value="1"/>
</dbReference>
<dbReference type="Gene3D" id="3.30.565.10">
    <property type="entry name" value="Histidine kinase-like ATPase, C-terminal domain"/>
    <property type="match status" value="1"/>
</dbReference>
<dbReference type="PROSITE" id="PS50110">
    <property type="entry name" value="RESPONSE_REGULATORY"/>
    <property type="match status" value="1"/>
</dbReference>
<dbReference type="PROSITE" id="PS01124">
    <property type="entry name" value="HTH_ARAC_FAMILY_2"/>
    <property type="match status" value="1"/>
</dbReference>
<evidence type="ECO:0000259" key="12">
    <source>
        <dbReference type="PROSITE" id="PS50109"/>
    </source>
</evidence>
<dbReference type="PANTHER" id="PTHR43547:SF2">
    <property type="entry name" value="HYBRID SIGNAL TRANSDUCTION HISTIDINE KINASE C"/>
    <property type="match status" value="1"/>
</dbReference>
<dbReference type="Pfam" id="PF12833">
    <property type="entry name" value="HTH_18"/>
    <property type="match status" value="1"/>
</dbReference>
<evidence type="ECO:0000256" key="10">
    <source>
        <dbReference type="SAM" id="Phobius"/>
    </source>
</evidence>
<dbReference type="SUPFAM" id="SSF55874">
    <property type="entry name" value="ATPase domain of HSP90 chaperone/DNA topoisomerase II/histidine kinase"/>
    <property type="match status" value="1"/>
</dbReference>
<dbReference type="InterPro" id="IPR005467">
    <property type="entry name" value="His_kinase_dom"/>
</dbReference>
<dbReference type="InterPro" id="IPR036097">
    <property type="entry name" value="HisK_dim/P_sf"/>
</dbReference>
<dbReference type="EC" id="2.7.13.3" evidence="2"/>
<dbReference type="SUPFAM" id="SSF63829">
    <property type="entry name" value="Calcium-dependent phosphotriesterase"/>
    <property type="match status" value="2"/>
</dbReference>
<dbReference type="RefSeq" id="WP_160906749.1">
    <property type="nucleotide sequence ID" value="NZ_WVHS01000002.1"/>
</dbReference>
<dbReference type="FunFam" id="1.10.287.130:FF:000045">
    <property type="entry name" value="Two-component system sensor histidine kinase/response regulator"/>
    <property type="match status" value="1"/>
</dbReference>
<dbReference type="Pfam" id="PF00072">
    <property type="entry name" value="Response_reg"/>
    <property type="match status" value="1"/>
</dbReference>
<dbReference type="Proteomes" id="UP000451233">
    <property type="component" value="Unassembled WGS sequence"/>
</dbReference>
<dbReference type="Gene3D" id="1.10.10.60">
    <property type="entry name" value="Homeodomain-like"/>
    <property type="match status" value="2"/>
</dbReference>
<dbReference type="PROSITE" id="PS00041">
    <property type="entry name" value="HTH_ARAC_FAMILY_1"/>
    <property type="match status" value="1"/>
</dbReference>
<dbReference type="EMBL" id="WVHS01000002">
    <property type="protein sequence ID" value="MXV15775.1"/>
    <property type="molecule type" value="Genomic_DNA"/>
</dbReference>
<dbReference type="Gene3D" id="3.40.50.2300">
    <property type="match status" value="1"/>
</dbReference>
<dbReference type="Gene3D" id="2.60.40.10">
    <property type="entry name" value="Immunoglobulins"/>
    <property type="match status" value="1"/>
</dbReference>
<feature type="transmembrane region" description="Helical" evidence="10">
    <location>
        <begin position="810"/>
        <end position="830"/>
    </location>
</feature>